<reference evidence="2 3" key="1">
    <citation type="submission" date="2024-07" db="EMBL/GenBank/DDBJ databases">
        <title>Section-level genome sequencing and comparative genomics of Aspergillus sections Usti and Cavernicolus.</title>
        <authorList>
            <consortium name="Lawrence Berkeley National Laboratory"/>
            <person name="Nybo J.L."/>
            <person name="Vesth T.C."/>
            <person name="Theobald S."/>
            <person name="Frisvad J.C."/>
            <person name="Larsen T.O."/>
            <person name="Kjaerboelling I."/>
            <person name="Rothschild-Mancinelli K."/>
            <person name="Lyhne E.K."/>
            <person name="Kogle M.E."/>
            <person name="Barry K."/>
            <person name="Clum A."/>
            <person name="Na H."/>
            <person name="Ledsgaard L."/>
            <person name="Lin J."/>
            <person name="Lipzen A."/>
            <person name="Kuo A."/>
            <person name="Riley R."/>
            <person name="Mondo S."/>
            <person name="Labutti K."/>
            <person name="Haridas S."/>
            <person name="Pangalinan J."/>
            <person name="Salamov A.A."/>
            <person name="Simmons B.A."/>
            <person name="Magnuson J.K."/>
            <person name="Chen J."/>
            <person name="Drula E."/>
            <person name="Henrissat B."/>
            <person name="Wiebenga A."/>
            <person name="Lubbers R.J."/>
            <person name="Gomes A.C."/>
            <person name="Makela M.R."/>
            <person name="Stajich J."/>
            <person name="Grigoriev I.V."/>
            <person name="Mortensen U.H."/>
            <person name="De Vries R.P."/>
            <person name="Baker S.E."/>
            <person name="Andersen M.R."/>
        </authorList>
    </citation>
    <scope>NUCLEOTIDE SEQUENCE [LARGE SCALE GENOMIC DNA]</scope>
    <source>
        <strain evidence="2 3">CBS 588.65</strain>
    </source>
</reference>
<comment type="caution">
    <text evidence="2">The sequence shown here is derived from an EMBL/GenBank/DDBJ whole genome shotgun (WGS) entry which is preliminary data.</text>
</comment>
<evidence type="ECO:0000313" key="3">
    <source>
        <dbReference type="Proteomes" id="UP001610334"/>
    </source>
</evidence>
<organism evidence="2 3">
    <name type="scientific">Aspergillus granulosus</name>
    <dbReference type="NCBI Taxonomy" id="176169"/>
    <lineage>
        <taxon>Eukaryota</taxon>
        <taxon>Fungi</taxon>
        <taxon>Dikarya</taxon>
        <taxon>Ascomycota</taxon>
        <taxon>Pezizomycotina</taxon>
        <taxon>Eurotiomycetes</taxon>
        <taxon>Eurotiomycetidae</taxon>
        <taxon>Eurotiales</taxon>
        <taxon>Aspergillaceae</taxon>
        <taxon>Aspergillus</taxon>
        <taxon>Aspergillus subgen. Nidulantes</taxon>
    </lineage>
</organism>
<evidence type="ECO:0000256" key="1">
    <source>
        <dbReference type="SAM" id="Phobius"/>
    </source>
</evidence>
<keyword evidence="1" id="KW-0472">Membrane</keyword>
<dbReference type="Proteomes" id="UP001610334">
    <property type="component" value="Unassembled WGS sequence"/>
</dbReference>
<keyword evidence="1" id="KW-1133">Transmembrane helix</keyword>
<dbReference type="EMBL" id="JBFXLT010000028">
    <property type="protein sequence ID" value="KAL2815319.1"/>
    <property type="molecule type" value="Genomic_DNA"/>
</dbReference>
<protein>
    <submittedName>
        <fullName evidence="2">Uncharacterized protein</fullName>
    </submittedName>
</protein>
<evidence type="ECO:0000313" key="2">
    <source>
        <dbReference type="EMBL" id="KAL2815319.1"/>
    </source>
</evidence>
<keyword evidence="3" id="KW-1185">Reference proteome</keyword>
<proteinExistence type="predicted"/>
<name>A0ABR4HIL0_9EURO</name>
<gene>
    <name evidence="2" type="ORF">BJX63DRAFT_390095</name>
</gene>
<keyword evidence="1" id="KW-0812">Transmembrane</keyword>
<sequence>MTTKRRVVMGARSVLPTASVLLKHLYEYSICFLLIQIQFSRFLLFGFLPFVKYFDQFSTSAAGPH</sequence>
<accession>A0ABR4HIL0</accession>
<feature type="transmembrane region" description="Helical" evidence="1">
    <location>
        <begin position="25"/>
        <end position="48"/>
    </location>
</feature>